<accession>A0AA44F7B4</accession>
<keyword evidence="5" id="KW-1133">Transmembrane helix</keyword>
<dbReference type="SUPFAM" id="SSF58104">
    <property type="entry name" value="Methyl-accepting chemotaxis protein (MCP) signaling domain"/>
    <property type="match status" value="1"/>
</dbReference>
<dbReference type="GO" id="GO:0016020">
    <property type="term" value="C:membrane"/>
    <property type="evidence" value="ECO:0007669"/>
    <property type="project" value="InterPro"/>
</dbReference>
<evidence type="ECO:0000256" key="4">
    <source>
        <dbReference type="SAM" id="Coils"/>
    </source>
</evidence>
<proteinExistence type="inferred from homology"/>
<protein>
    <submittedName>
        <fullName evidence="8">HAMP domain-containing protein</fullName>
    </submittedName>
</protein>
<dbReference type="RefSeq" id="WP_065659153.1">
    <property type="nucleotide sequence ID" value="NZ_CP123838.1"/>
</dbReference>
<dbReference type="CDD" id="cd11386">
    <property type="entry name" value="MCP_signal"/>
    <property type="match status" value="1"/>
</dbReference>
<dbReference type="Pfam" id="PF00672">
    <property type="entry name" value="HAMP"/>
    <property type="match status" value="1"/>
</dbReference>
<dbReference type="InterPro" id="IPR051310">
    <property type="entry name" value="MCP_chemotaxis"/>
</dbReference>
<evidence type="ECO:0000256" key="1">
    <source>
        <dbReference type="ARBA" id="ARBA00022500"/>
    </source>
</evidence>
<dbReference type="CDD" id="cd06225">
    <property type="entry name" value="HAMP"/>
    <property type="match status" value="1"/>
</dbReference>
<dbReference type="PROSITE" id="PS50111">
    <property type="entry name" value="CHEMOTAXIS_TRANSDUC_2"/>
    <property type="match status" value="1"/>
</dbReference>
<keyword evidence="5" id="KW-0472">Membrane</keyword>
<dbReference type="InterPro" id="IPR004089">
    <property type="entry name" value="MCPsignal_dom"/>
</dbReference>
<evidence type="ECO:0000313" key="8">
    <source>
        <dbReference type="EMBL" id="NTC30053.1"/>
    </source>
</evidence>
<organism evidence="8 9">
    <name type="scientific">Agrobacterium tumefaciens</name>
    <dbReference type="NCBI Taxonomy" id="358"/>
    <lineage>
        <taxon>Bacteria</taxon>
        <taxon>Pseudomonadati</taxon>
        <taxon>Pseudomonadota</taxon>
        <taxon>Alphaproteobacteria</taxon>
        <taxon>Hyphomicrobiales</taxon>
        <taxon>Rhizobiaceae</taxon>
        <taxon>Rhizobium/Agrobacterium group</taxon>
        <taxon>Agrobacterium</taxon>
        <taxon>Agrobacterium tumefaciens complex</taxon>
    </lineage>
</organism>
<dbReference type="AlphaFoldDB" id="A0AA44F7B4"/>
<evidence type="ECO:0000256" key="2">
    <source>
        <dbReference type="ARBA" id="ARBA00029447"/>
    </source>
</evidence>
<comment type="similarity">
    <text evidence="2">Belongs to the methyl-accepting chemotaxis (MCP) protein family.</text>
</comment>
<dbReference type="Gene3D" id="1.10.287.950">
    <property type="entry name" value="Methyl-accepting chemotaxis protein"/>
    <property type="match status" value="1"/>
</dbReference>
<reference evidence="8" key="1">
    <citation type="journal article" date="2020" name="Science">
        <title>Unexpected conservation and global transmission of agrobacterial virulence plasmids.</title>
        <authorList>
            <person name="Weisberg A.J."/>
            <person name="Davis E.W. 2nd"/>
            <person name="Tabima J."/>
            <person name="Belcher M.S."/>
            <person name="Miller M."/>
            <person name="Kuo C.H."/>
            <person name="Loper J.E."/>
            <person name="Grunwald N.J."/>
            <person name="Putnam M.L."/>
            <person name="Chang J.H."/>
        </authorList>
    </citation>
    <scope>NUCLEOTIDE SEQUENCE</scope>
    <source>
        <strain evidence="8">17-1853-1a</strain>
    </source>
</reference>
<dbReference type="Gene3D" id="6.10.340.10">
    <property type="match status" value="1"/>
</dbReference>
<keyword evidence="1" id="KW-0145">Chemotaxis</keyword>
<feature type="transmembrane region" description="Helical" evidence="5">
    <location>
        <begin position="20"/>
        <end position="40"/>
    </location>
</feature>
<feature type="domain" description="HAMP" evidence="7">
    <location>
        <begin position="442"/>
        <end position="494"/>
    </location>
</feature>
<evidence type="ECO:0000256" key="5">
    <source>
        <dbReference type="SAM" id="Phobius"/>
    </source>
</evidence>
<dbReference type="GO" id="GO:0006935">
    <property type="term" value="P:chemotaxis"/>
    <property type="evidence" value="ECO:0007669"/>
    <property type="project" value="UniProtKB-KW"/>
</dbReference>
<evidence type="ECO:0000259" key="7">
    <source>
        <dbReference type="PROSITE" id="PS50885"/>
    </source>
</evidence>
<name>A0AA44F7B4_AGRTU</name>
<dbReference type="SMART" id="SM00304">
    <property type="entry name" value="HAMP"/>
    <property type="match status" value="2"/>
</dbReference>
<keyword evidence="3" id="KW-0807">Transducer</keyword>
<dbReference type="PRINTS" id="PR00260">
    <property type="entry name" value="CHEMTRNSDUCR"/>
</dbReference>
<dbReference type="EMBL" id="JAAMAY010000030">
    <property type="protein sequence ID" value="NTC30053.1"/>
    <property type="molecule type" value="Genomic_DNA"/>
</dbReference>
<feature type="coiled-coil region" evidence="4">
    <location>
        <begin position="412"/>
        <end position="448"/>
    </location>
</feature>
<keyword evidence="5" id="KW-0812">Transmembrane</keyword>
<dbReference type="PANTHER" id="PTHR43531:SF11">
    <property type="entry name" value="METHYL-ACCEPTING CHEMOTAXIS PROTEIN 3"/>
    <property type="match status" value="1"/>
</dbReference>
<evidence type="ECO:0000259" key="6">
    <source>
        <dbReference type="PROSITE" id="PS50111"/>
    </source>
</evidence>
<dbReference type="GO" id="GO:0004888">
    <property type="term" value="F:transmembrane signaling receptor activity"/>
    <property type="evidence" value="ECO:0007669"/>
    <property type="project" value="InterPro"/>
</dbReference>
<feature type="domain" description="Methyl-accepting transducer" evidence="6">
    <location>
        <begin position="499"/>
        <end position="728"/>
    </location>
</feature>
<dbReference type="PROSITE" id="PS50885">
    <property type="entry name" value="HAMP"/>
    <property type="match status" value="2"/>
</dbReference>
<comment type="caution">
    <text evidence="8">The sequence shown here is derived from an EMBL/GenBank/DDBJ whole genome shotgun (WGS) entry which is preliminary data.</text>
</comment>
<feature type="domain" description="HAMP" evidence="7">
    <location>
        <begin position="361"/>
        <end position="414"/>
    </location>
</feature>
<dbReference type="Pfam" id="PF00015">
    <property type="entry name" value="MCPsignal"/>
    <property type="match status" value="1"/>
</dbReference>
<sequence>MPGANPTAVTAKSLSIKAKFAALVTGATLVSCLAVGLLSYEIGKSGLIDASKIRLETVAGNQSKQLDAYTLRVEQSISELSQNAAIAQALETMTTVVPTEKDAIIQAFRREGVSEEERASFNGEGLRLLYAIRHATINAAIASVWRNTRVSDIYVIDKAGLIIYSVTKGKNFLTNVTEPQNSTIKELFDRIEAGKDGVISTTGFNDGSTNDSALIGMPLAVSNWGQLQRKGAVIMRISADRIGAVVTPEETGKSIDDAVLLSAEGKLRAGVLSGGAGVAVSESLAALTGASEAGTVMAKTPAGSIFYAYRPVSVFGQKHLLAIGQQESKVLAAANDLAFWATLATLAVLAVMTLIGIFVSASLTKPLTGLAGLMERLNGGDHNIEIKAVSRGDEIGTMARALESFRQGILDKQRMETESHRKSEELDEERAQREMEKARSAKELEEAVDALATGLANLAAGRLDLRIEKPFVPSLDHLRVDFNNSIAGLDATISSIGESANAIRSGSGELKSASEDLSRRTERQAAALEEAAAALGDMTQAVNVSLSRCDVAVGTTAETMQDAHKSTAVVKEAIVAMERIETSSSKIRQIIDVIDQIAFQTNLLALNAGVEAARAGEAGKGFAVVAQEVRELAQKSAAAARDITTLIATSAGDVESGVALVLKTGESLEQIQKRIQSVNDQIGEIATASREQSGRLGEINASVNELDHVTQQNAAMVEETTAAAFSLASEADGLTEQVGQFSVGATRNRDQRYAA</sequence>
<dbReference type="InterPro" id="IPR004090">
    <property type="entry name" value="Chemotax_Me-accpt_rcpt"/>
</dbReference>
<dbReference type="GO" id="GO:0007165">
    <property type="term" value="P:signal transduction"/>
    <property type="evidence" value="ECO:0007669"/>
    <property type="project" value="UniProtKB-KW"/>
</dbReference>
<feature type="transmembrane region" description="Helical" evidence="5">
    <location>
        <begin position="337"/>
        <end position="359"/>
    </location>
</feature>
<dbReference type="PANTHER" id="PTHR43531">
    <property type="entry name" value="PROTEIN ICFG"/>
    <property type="match status" value="1"/>
</dbReference>
<evidence type="ECO:0000313" key="9">
    <source>
        <dbReference type="Proteomes" id="UP000702952"/>
    </source>
</evidence>
<gene>
    <name evidence="8" type="ORF">G6M46_18120</name>
</gene>
<keyword evidence="4" id="KW-0175">Coiled coil</keyword>
<evidence type="ECO:0000256" key="3">
    <source>
        <dbReference type="PROSITE-ProRule" id="PRU00284"/>
    </source>
</evidence>
<dbReference type="InterPro" id="IPR003660">
    <property type="entry name" value="HAMP_dom"/>
</dbReference>
<dbReference type="SMART" id="SM00283">
    <property type="entry name" value="MA"/>
    <property type="match status" value="1"/>
</dbReference>
<dbReference type="Proteomes" id="UP000702952">
    <property type="component" value="Unassembled WGS sequence"/>
</dbReference>